<keyword evidence="5" id="KW-1133">Transmembrane helix</keyword>
<keyword evidence="1" id="KW-0805">Transcription regulation</keyword>
<evidence type="ECO:0000313" key="8">
    <source>
        <dbReference type="Proteomes" id="UP000817854"/>
    </source>
</evidence>
<evidence type="ECO:0000313" key="7">
    <source>
        <dbReference type="EMBL" id="NHN26334.1"/>
    </source>
</evidence>
<dbReference type="EMBL" id="VEVQ02000007">
    <property type="protein sequence ID" value="NHN26334.1"/>
    <property type="molecule type" value="Genomic_DNA"/>
</dbReference>
<gene>
    <name evidence="7" type="ORF">FIA58_011650</name>
</gene>
<dbReference type="Gene3D" id="1.25.40.10">
    <property type="entry name" value="Tetratricopeptide repeat domain"/>
    <property type="match status" value="1"/>
</dbReference>
<dbReference type="InterPro" id="IPR011990">
    <property type="entry name" value="TPR-like_helical_dom_sf"/>
</dbReference>
<sequence>MKQYFIYFFFVFFFSFFVLHAQVDEITLEKITFKELLQNFAKSEGNLELQKKYARIFLNKAKKSDSQLMIAKGYYMTSLLFDSHESIKYLDSVAYYSEKESNEKFPMIAFYEKAVKLDILREFNLALENYIKAENWAKKNNDLDYVFKSKYSIALLKSEDMGEPYDALVLYKECYVFYRENKELNNAFYEDYLRSIFAIADVYKSLKNIDSTSFYNRLGYVESLKSNNERLLAFFILNEGANQYLKKNYKAAIDSIDKALPLMKKYNDKINQIASYYYYAKSFQGLKQIDKTVKNYEKIDSVYKQSKYLTPEFVDGYHYLIKHYKKKGDKEKQLYYLNALMSIDSIFQINYKELSKKLKTEYEIPILIQEKESIINSLNQDKKTNYWIIGLLGFGVTLSLVLLKRLTQQKKQYKQRFEVLMNEQKNKNEEKDAVEINNKESRKDDSLGIAFEIVKNIADQLMIFEKQKHFLKPNITVQSLAQQMETNSKYLSIVVNAEKQKSFSNYINDLRVDYAVSELKNNKEIRKYTIAAIAEDVGFNTSESFSKAFFKRTGLKPSYFIKELREL</sequence>
<dbReference type="Pfam" id="PF12833">
    <property type="entry name" value="HTH_18"/>
    <property type="match status" value="1"/>
</dbReference>
<feature type="transmembrane region" description="Helical" evidence="5">
    <location>
        <begin position="386"/>
        <end position="406"/>
    </location>
</feature>
<keyword evidence="2" id="KW-0238">DNA-binding</keyword>
<dbReference type="PROSITE" id="PS01124">
    <property type="entry name" value="HTH_ARAC_FAMILY_2"/>
    <property type="match status" value="1"/>
</dbReference>
<dbReference type="SUPFAM" id="SSF48452">
    <property type="entry name" value="TPR-like"/>
    <property type="match status" value="1"/>
</dbReference>
<reference evidence="7" key="2">
    <citation type="submission" date="2020-02" db="EMBL/GenBank/DDBJ databases">
        <title>Flavobacterium profundi sp. nov., isolated from a deep-sea seamount.</title>
        <authorList>
            <person name="Zhang D.-C."/>
        </authorList>
    </citation>
    <scope>NUCLEOTIDE SEQUENCE</scope>
    <source>
        <strain evidence="7">EC11</strain>
    </source>
</reference>
<reference evidence="7" key="1">
    <citation type="submission" date="2019-05" db="EMBL/GenBank/DDBJ databases">
        <authorList>
            <person name="Lianzixin W."/>
        </authorList>
    </citation>
    <scope>NUCLEOTIDE SEQUENCE</scope>
    <source>
        <strain evidence="7">EC11</strain>
    </source>
</reference>
<dbReference type="Proteomes" id="UP000817854">
    <property type="component" value="Unassembled WGS sequence"/>
</dbReference>
<organism evidence="7 8">
    <name type="scientific">Flavobacterium jejuense</name>
    <dbReference type="NCBI Taxonomy" id="1544455"/>
    <lineage>
        <taxon>Bacteria</taxon>
        <taxon>Pseudomonadati</taxon>
        <taxon>Bacteroidota</taxon>
        <taxon>Flavobacteriia</taxon>
        <taxon>Flavobacteriales</taxon>
        <taxon>Flavobacteriaceae</taxon>
        <taxon>Flavobacterium</taxon>
    </lineage>
</organism>
<proteinExistence type="predicted"/>
<evidence type="ECO:0000256" key="1">
    <source>
        <dbReference type="ARBA" id="ARBA00023015"/>
    </source>
</evidence>
<evidence type="ECO:0000256" key="4">
    <source>
        <dbReference type="SAM" id="Coils"/>
    </source>
</evidence>
<keyword evidence="5" id="KW-0812">Transmembrane</keyword>
<feature type="coiled-coil region" evidence="4">
    <location>
        <begin position="403"/>
        <end position="430"/>
    </location>
</feature>
<keyword evidence="4" id="KW-0175">Coiled coil</keyword>
<comment type="caution">
    <text evidence="7">The sequence shown here is derived from an EMBL/GenBank/DDBJ whole genome shotgun (WGS) entry which is preliminary data.</text>
</comment>
<feature type="domain" description="HTH araC/xylS-type" evidence="6">
    <location>
        <begin position="467"/>
        <end position="563"/>
    </location>
</feature>
<dbReference type="PANTHER" id="PTHR43280">
    <property type="entry name" value="ARAC-FAMILY TRANSCRIPTIONAL REGULATOR"/>
    <property type="match status" value="1"/>
</dbReference>
<accession>A0ABX0IX03</accession>
<dbReference type="SUPFAM" id="SSF46689">
    <property type="entry name" value="Homeodomain-like"/>
    <property type="match status" value="1"/>
</dbReference>
<keyword evidence="5" id="KW-0472">Membrane</keyword>
<protein>
    <submittedName>
        <fullName evidence="7">Helix-turn-helix transcriptional regulator</fullName>
    </submittedName>
</protein>
<keyword evidence="3" id="KW-0804">Transcription</keyword>
<keyword evidence="8" id="KW-1185">Reference proteome</keyword>
<evidence type="ECO:0000256" key="5">
    <source>
        <dbReference type="SAM" id="Phobius"/>
    </source>
</evidence>
<name>A0ABX0IX03_9FLAO</name>
<dbReference type="RefSeq" id="WP_140962666.1">
    <property type="nucleotide sequence ID" value="NZ_VEVQ02000007.1"/>
</dbReference>
<dbReference type="Gene3D" id="1.10.10.60">
    <property type="entry name" value="Homeodomain-like"/>
    <property type="match status" value="2"/>
</dbReference>
<dbReference type="InterPro" id="IPR009057">
    <property type="entry name" value="Homeodomain-like_sf"/>
</dbReference>
<evidence type="ECO:0000256" key="2">
    <source>
        <dbReference type="ARBA" id="ARBA00023125"/>
    </source>
</evidence>
<evidence type="ECO:0000256" key="3">
    <source>
        <dbReference type="ARBA" id="ARBA00023163"/>
    </source>
</evidence>
<dbReference type="InterPro" id="IPR018060">
    <property type="entry name" value="HTH_AraC"/>
</dbReference>
<evidence type="ECO:0000259" key="6">
    <source>
        <dbReference type="PROSITE" id="PS01124"/>
    </source>
</evidence>
<dbReference type="PANTHER" id="PTHR43280:SF29">
    <property type="entry name" value="ARAC-FAMILY TRANSCRIPTIONAL REGULATOR"/>
    <property type="match status" value="1"/>
</dbReference>
<dbReference type="SMART" id="SM00342">
    <property type="entry name" value="HTH_ARAC"/>
    <property type="match status" value="1"/>
</dbReference>